<proteinExistence type="predicted"/>
<keyword evidence="1" id="KW-0812">Transmembrane</keyword>
<sequence>MIEHNSLFMHFLACLPRGPVFVFFFPQSNFLLALVFISLSLTI</sequence>
<name>A0A2P2NUJ9_RHIMU</name>
<protein>
    <submittedName>
        <fullName evidence="2">Uncharacterized protein</fullName>
    </submittedName>
</protein>
<keyword evidence="1" id="KW-1133">Transmembrane helix</keyword>
<reference evidence="2" key="1">
    <citation type="submission" date="2018-02" db="EMBL/GenBank/DDBJ databases">
        <title>Rhizophora mucronata_Transcriptome.</title>
        <authorList>
            <person name="Meera S.P."/>
            <person name="Sreeshan A."/>
            <person name="Augustine A."/>
        </authorList>
    </citation>
    <scope>NUCLEOTIDE SEQUENCE</scope>
    <source>
        <tissue evidence="2">Leaf</tissue>
    </source>
</reference>
<evidence type="ECO:0000256" key="1">
    <source>
        <dbReference type="SAM" id="Phobius"/>
    </source>
</evidence>
<accession>A0A2P2NUJ9</accession>
<organism evidence="2">
    <name type="scientific">Rhizophora mucronata</name>
    <name type="common">Asiatic mangrove</name>
    <dbReference type="NCBI Taxonomy" id="61149"/>
    <lineage>
        <taxon>Eukaryota</taxon>
        <taxon>Viridiplantae</taxon>
        <taxon>Streptophyta</taxon>
        <taxon>Embryophyta</taxon>
        <taxon>Tracheophyta</taxon>
        <taxon>Spermatophyta</taxon>
        <taxon>Magnoliopsida</taxon>
        <taxon>eudicotyledons</taxon>
        <taxon>Gunneridae</taxon>
        <taxon>Pentapetalae</taxon>
        <taxon>rosids</taxon>
        <taxon>fabids</taxon>
        <taxon>Malpighiales</taxon>
        <taxon>Rhizophoraceae</taxon>
        <taxon>Rhizophora</taxon>
    </lineage>
</organism>
<feature type="transmembrane region" description="Helical" evidence="1">
    <location>
        <begin position="20"/>
        <end position="41"/>
    </location>
</feature>
<dbReference type="EMBL" id="GGEC01065660">
    <property type="protein sequence ID" value="MBX46144.1"/>
    <property type="molecule type" value="Transcribed_RNA"/>
</dbReference>
<keyword evidence="1" id="KW-0472">Membrane</keyword>
<evidence type="ECO:0000313" key="2">
    <source>
        <dbReference type="EMBL" id="MBX46144.1"/>
    </source>
</evidence>
<dbReference type="AlphaFoldDB" id="A0A2P2NUJ9"/>